<evidence type="ECO:0000313" key="3">
    <source>
        <dbReference type="WBParaSite" id="HCON_00098120-00001"/>
    </source>
</evidence>
<evidence type="ECO:0000256" key="1">
    <source>
        <dbReference type="SAM" id="MobiDB-lite"/>
    </source>
</evidence>
<organism evidence="2 3">
    <name type="scientific">Haemonchus contortus</name>
    <name type="common">Barber pole worm</name>
    <dbReference type="NCBI Taxonomy" id="6289"/>
    <lineage>
        <taxon>Eukaryota</taxon>
        <taxon>Metazoa</taxon>
        <taxon>Ecdysozoa</taxon>
        <taxon>Nematoda</taxon>
        <taxon>Chromadorea</taxon>
        <taxon>Rhabditida</taxon>
        <taxon>Rhabditina</taxon>
        <taxon>Rhabditomorpha</taxon>
        <taxon>Strongyloidea</taxon>
        <taxon>Trichostrongylidae</taxon>
        <taxon>Haemonchus</taxon>
    </lineage>
</organism>
<evidence type="ECO:0000313" key="2">
    <source>
        <dbReference type="Proteomes" id="UP000025227"/>
    </source>
</evidence>
<feature type="compositionally biased region" description="Basic and acidic residues" evidence="1">
    <location>
        <begin position="137"/>
        <end position="159"/>
    </location>
</feature>
<feature type="compositionally biased region" description="Low complexity" evidence="1">
    <location>
        <begin position="34"/>
        <end position="44"/>
    </location>
</feature>
<dbReference type="Proteomes" id="UP000025227">
    <property type="component" value="Unplaced"/>
</dbReference>
<feature type="compositionally biased region" description="Low complexity" evidence="1">
    <location>
        <begin position="122"/>
        <end position="135"/>
    </location>
</feature>
<keyword evidence="2" id="KW-1185">Reference proteome</keyword>
<reference evidence="3" key="1">
    <citation type="submission" date="2020-12" db="UniProtKB">
        <authorList>
            <consortium name="WormBaseParasite"/>
        </authorList>
    </citation>
    <scope>IDENTIFICATION</scope>
    <source>
        <strain evidence="3">MHco3</strain>
    </source>
</reference>
<protein>
    <submittedName>
        <fullName evidence="3">DUF4005 domain-containing protein</fullName>
    </submittedName>
</protein>
<feature type="compositionally biased region" description="Polar residues" evidence="1">
    <location>
        <begin position="105"/>
        <end position="114"/>
    </location>
</feature>
<dbReference type="WBParaSite" id="HCON_00098120-00001">
    <property type="protein sequence ID" value="HCON_00098120-00001"/>
    <property type="gene ID" value="HCON_00098120"/>
</dbReference>
<name>A0A7I4YGM8_HAECO</name>
<dbReference type="OrthoDB" id="5875903at2759"/>
<proteinExistence type="predicted"/>
<accession>A0A7I4YGM8</accession>
<feature type="region of interest" description="Disordered" evidence="1">
    <location>
        <begin position="1"/>
        <end position="159"/>
    </location>
</feature>
<dbReference type="OMA" id="QLHESHD"/>
<sequence length="171" mass="19345">MGASQSTNRAAKFSGSRRRVRSCNSAPPTGPAVRRSQSQRNTNRNVKEFSKFWSDGAGTFRPKSGCPRRSESVRRSNSVRRTRAMVVEPPLQKIITPLPTPYVTPRSSRNSQQLHESHDPSSRSLSQHSAYSASSTRYDHFDPNEMDSPRVQKSHPDRLHALRFPHETAIY</sequence>
<dbReference type="AlphaFoldDB" id="A0A7I4YGM8"/>